<dbReference type="OrthoDB" id="3297081at2"/>
<feature type="signal peptide" evidence="1">
    <location>
        <begin position="1"/>
        <end position="20"/>
    </location>
</feature>
<dbReference type="PROSITE" id="PS51257">
    <property type="entry name" value="PROKAR_LIPOPROTEIN"/>
    <property type="match status" value="1"/>
</dbReference>
<evidence type="ECO:0000313" key="3">
    <source>
        <dbReference type="Proteomes" id="UP000219612"/>
    </source>
</evidence>
<proteinExistence type="predicted"/>
<evidence type="ECO:0000313" key="2">
    <source>
        <dbReference type="EMBL" id="SNY06414.1"/>
    </source>
</evidence>
<feature type="chain" id="PRO_5039142294" evidence="1">
    <location>
        <begin position="21"/>
        <end position="157"/>
    </location>
</feature>
<protein>
    <submittedName>
        <fullName evidence="2">Uncharacterized protein</fullName>
    </submittedName>
</protein>
<dbReference type="RefSeq" id="WP_097317974.1">
    <property type="nucleotide sequence ID" value="NZ_OBDY01000001.1"/>
</dbReference>
<accession>A0A285F6T4</accession>
<dbReference type="Proteomes" id="UP000219612">
    <property type="component" value="Unassembled WGS sequence"/>
</dbReference>
<gene>
    <name evidence="2" type="ORF">SAMN05421748_101715</name>
</gene>
<keyword evidence="3" id="KW-1185">Reference proteome</keyword>
<evidence type="ECO:0000256" key="1">
    <source>
        <dbReference type="SAM" id="SignalP"/>
    </source>
</evidence>
<sequence length="157" mass="16438">MAWRTAITTAATLFTACVVAASGQAGTPTEQAMLLSHGDRDGGGNVRFVLSGESVTGLYPGITRKIKVTVANPFDYPIALRGLEGRLVGTARRDCPATPASLRVGTYSGRLPIILKPYHRTTLPGSIPVTMPRNAASKCANTRFAVALTGVAGRVAR</sequence>
<keyword evidence="1" id="KW-0732">Signal</keyword>
<name>A0A285F6T4_9ACTN</name>
<reference evidence="2 3" key="1">
    <citation type="submission" date="2017-09" db="EMBL/GenBank/DDBJ databases">
        <authorList>
            <person name="Ehlers B."/>
            <person name="Leendertz F.H."/>
        </authorList>
    </citation>
    <scope>NUCLEOTIDE SEQUENCE [LARGE SCALE GENOMIC DNA]</scope>
    <source>
        <strain evidence="2 3">CGMCC 4.6857</strain>
    </source>
</reference>
<organism evidence="2 3">
    <name type="scientific">Paractinoplanes atraurantiacus</name>
    <dbReference type="NCBI Taxonomy" id="1036182"/>
    <lineage>
        <taxon>Bacteria</taxon>
        <taxon>Bacillati</taxon>
        <taxon>Actinomycetota</taxon>
        <taxon>Actinomycetes</taxon>
        <taxon>Micromonosporales</taxon>
        <taxon>Micromonosporaceae</taxon>
        <taxon>Paractinoplanes</taxon>
    </lineage>
</organism>
<dbReference type="AlphaFoldDB" id="A0A285F6T4"/>
<dbReference type="EMBL" id="OBDY01000001">
    <property type="protein sequence ID" value="SNY06414.1"/>
    <property type="molecule type" value="Genomic_DNA"/>
</dbReference>